<sequence length="334" mass="38024">MQSTRNKLIELLAKNQHEYISGQELSEQLQVSRSAVWKHMKQLEKDGYRIEGVSNKGYRILTFPQKISENTLQWGLDTKWIGKSIIHRQITSSTQDVAHQAAIDGAPHGTVIIADEQTSGKGRMQRQWFSAANKGIWMSILLRPQIPLQTSPQLTLLCGTVLAATFEKELNVRPFIKWPNDILINEKKVAGILTEMQAEQDRIQYVVVGIGINVNQEKKDFPEEIAQKASSLKMETGTSLDLHKMIQEILKRFEKMYDQYMQAGFAFVKALWEGFGFKIGKDIIVRTMNNERKTAFLGIAEDGALLVKNDQGEKEKLYAGEIEWFKKGGVMHAW</sequence>
<proteinExistence type="inferred from homology"/>
<evidence type="ECO:0000256" key="4">
    <source>
        <dbReference type="HAMAP-Rule" id="MF_00978"/>
    </source>
</evidence>
<evidence type="ECO:0000256" key="3">
    <source>
        <dbReference type="ARBA" id="ARBA00023267"/>
    </source>
</evidence>
<dbReference type="Pfam" id="PF08279">
    <property type="entry name" value="HTH_11"/>
    <property type="match status" value="1"/>
</dbReference>
<dbReference type="HAMAP" id="MF_00978">
    <property type="entry name" value="Bifunct_BirA"/>
    <property type="match status" value="1"/>
</dbReference>
<dbReference type="InterPro" id="IPR003142">
    <property type="entry name" value="BPL_C"/>
</dbReference>
<keyword evidence="7" id="KW-1185">Reference proteome</keyword>
<reference evidence="6 7" key="1">
    <citation type="submission" date="2023-10" db="EMBL/GenBank/DDBJ databases">
        <title>Virgibacillus halophilus 5B73C genome.</title>
        <authorList>
            <person name="Miliotis G."/>
            <person name="Sengupta P."/>
            <person name="Hameed A."/>
            <person name="Chuvochina M."/>
            <person name="Mcdonagh F."/>
            <person name="Simpson A.C."/>
            <person name="Singh N.K."/>
            <person name="Rekha P.D."/>
            <person name="Raman K."/>
            <person name="Hugenholtz P."/>
            <person name="Venkateswaran K."/>
        </authorList>
    </citation>
    <scope>NUCLEOTIDE SEQUENCE [LARGE SCALE GENOMIC DNA]</scope>
    <source>
        <strain evidence="6 7">5B73C</strain>
    </source>
</reference>
<feature type="binding site" evidence="4">
    <location>
        <position position="117"/>
    </location>
    <ligand>
        <name>biotin</name>
        <dbReference type="ChEBI" id="CHEBI:57586"/>
    </ligand>
</feature>
<evidence type="ECO:0000256" key="1">
    <source>
        <dbReference type="ARBA" id="ARBA00022598"/>
    </source>
</evidence>
<name>A0ABU5CDG7_9BACI</name>
<evidence type="ECO:0000256" key="2">
    <source>
        <dbReference type="ARBA" id="ARBA00023125"/>
    </source>
</evidence>
<dbReference type="Gene3D" id="3.30.930.10">
    <property type="entry name" value="Bira Bifunctional Protein, Domain 2"/>
    <property type="match status" value="1"/>
</dbReference>
<protein>
    <recommendedName>
        <fullName evidence="4">Bifunctional ligase/repressor BirA</fullName>
    </recommendedName>
    <alternativeName>
        <fullName evidence="4">Biotin--[acetyl-CoA-carboxylase] ligase</fullName>
        <ecNumber evidence="4">6.3.4.15</ecNumber>
    </alternativeName>
    <alternativeName>
        <fullName evidence="4">Biotin--protein ligase</fullName>
    </alternativeName>
    <alternativeName>
        <fullName evidence="4">Biotin-[acetyl-CoA carboxylase] synthetase</fullName>
    </alternativeName>
</protein>
<comment type="function">
    <text evidence="4">Acts both as a biotin--[acetyl-CoA-carboxylase] ligase and a repressor.</text>
</comment>
<dbReference type="Gene3D" id="1.10.10.10">
    <property type="entry name" value="Winged helix-like DNA-binding domain superfamily/Winged helix DNA-binding domain"/>
    <property type="match status" value="1"/>
</dbReference>
<keyword evidence="3 4" id="KW-0092">Biotin</keyword>
<evidence type="ECO:0000313" key="6">
    <source>
        <dbReference type="EMBL" id="MDY0396579.1"/>
    </source>
</evidence>
<dbReference type="SUPFAM" id="SSF55681">
    <property type="entry name" value="Class II aaRS and biotin synthetases"/>
    <property type="match status" value="1"/>
</dbReference>
<comment type="caution">
    <text evidence="4">Lacks conserved residue(s) required for the propagation of feature annotation.</text>
</comment>
<comment type="caution">
    <text evidence="6">The sequence shown here is derived from an EMBL/GenBank/DDBJ whole genome shotgun (WGS) entry which is preliminary data.</text>
</comment>
<dbReference type="InterPro" id="IPR045864">
    <property type="entry name" value="aa-tRNA-synth_II/BPL/LPL"/>
</dbReference>
<feature type="domain" description="BPL/LPL catalytic" evidence="5">
    <location>
        <begin position="70"/>
        <end position="261"/>
    </location>
</feature>
<keyword evidence="4" id="KW-0804">Transcription</keyword>
<organism evidence="6 7">
    <name type="scientific">Tigheibacillus halophilus</name>
    <dbReference type="NCBI Taxonomy" id="361280"/>
    <lineage>
        <taxon>Bacteria</taxon>
        <taxon>Bacillati</taxon>
        <taxon>Bacillota</taxon>
        <taxon>Bacilli</taxon>
        <taxon>Bacillales</taxon>
        <taxon>Bacillaceae</taxon>
        <taxon>Tigheibacillus</taxon>
    </lineage>
</organism>
<dbReference type="CDD" id="cd00090">
    <property type="entry name" value="HTH_ARSR"/>
    <property type="match status" value="1"/>
</dbReference>
<evidence type="ECO:0000259" key="5">
    <source>
        <dbReference type="PROSITE" id="PS51733"/>
    </source>
</evidence>
<keyword evidence="4" id="KW-0678">Repressor</keyword>
<evidence type="ECO:0000313" key="7">
    <source>
        <dbReference type="Proteomes" id="UP001281447"/>
    </source>
</evidence>
<dbReference type="InterPro" id="IPR013196">
    <property type="entry name" value="HTH_11"/>
</dbReference>
<keyword evidence="4" id="KW-0805">Transcription regulation</keyword>
<dbReference type="Proteomes" id="UP001281447">
    <property type="component" value="Unassembled WGS sequence"/>
</dbReference>
<dbReference type="PANTHER" id="PTHR12835">
    <property type="entry name" value="BIOTIN PROTEIN LIGASE"/>
    <property type="match status" value="1"/>
</dbReference>
<dbReference type="EMBL" id="JAWDIP010000004">
    <property type="protein sequence ID" value="MDY0396579.1"/>
    <property type="molecule type" value="Genomic_DNA"/>
</dbReference>
<dbReference type="Pfam" id="PF02237">
    <property type="entry name" value="BPL_C"/>
    <property type="match status" value="1"/>
</dbReference>
<keyword evidence="4" id="KW-0067">ATP-binding</keyword>
<dbReference type="InterPro" id="IPR011991">
    <property type="entry name" value="ArsR-like_HTH"/>
</dbReference>
<dbReference type="Pfam" id="PF03099">
    <property type="entry name" value="BPL_LplA_LipB"/>
    <property type="match status" value="1"/>
</dbReference>
<dbReference type="Gene3D" id="2.30.30.100">
    <property type="match status" value="1"/>
</dbReference>
<accession>A0ABU5CDG7</accession>
<dbReference type="NCBIfam" id="TIGR00121">
    <property type="entry name" value="birA_ligase"/>
    <property type="match status" value="1"/>
</dbReference>
<dbReference type="GO" id="GO:0004077">
    <property type="term" value="F:biotin--[biotin carboxyl-carrier protein] ligase activity"/>
    <property type="evidence" value="ECO:0007669"/>
    <property type="project" value="UniProtKB-EC"/>
</dbReference>
<feature type="binding site" evidence="4">
    <location>
        <position position="188"/>
    </location>
    <ligand>
        <name>biotin</name>
        <dbReference type="ChEBI" id="CHEBI:57586"/>
    </ligand>
</feature>
<dbReference type="InterPro" id="IPR004408">
    <property type="entry name" value="Biotin_CoA_COase_ligase"/>
</dbReference>
<keyword evidence="4" id="KW-0547">Nucleotide-binding</keyword>
<dbReference type="InterPro" id="IPR004143">
    <property type="entry name" value="BPL_LPL_catalytic"/>
</dbReference>
<comment type="similarity">
    <text evidence="4">Belongs to the biotin--protein ligase family.</text>
</comment>
<dbReference type="EC" id="6.3.4.15" evidence="4"/>
<keyword evidence="2 4" id="KW-0238">DNA-binding</keyword>
<dbReference type="PROSITE" id="PS51733">
    <property type="entry name" value="BPL_LPL_CATALYTIC"/>
    <property type="match status" value="1"/>
</dbReference>
<dbReference type="InterPro" id="IPR036390">
    <property type="entry name" value="WH_DNA-bd_sf"/>
</dbReference>
<dbReference type="InterPro" id="IPR036388">
    <property type="entry name" value="WH-like_DNA-bd_sf"/>
</dbReference>
<comment type="catalytic activity">
    <reaction evidence="4">
        <text>biotin + L-lysyl-[protein] + ATP = N(6)-biotinyl-L-lysyl-[protein] + AMP + diphosphate + H(+)</text>
        <dbReference type="Rhea" id="RHEA:11756"/>
        <dbReference type="Rhea" id="RHEA-COMP:9752"/>
        <dbReference type="Rhea" id="RHEA-COMP:10505"/>
        <dbReference type="ChEBI" id="CHEBI:15378"/>
        <dbReference type="ChEBI" id="CHEBI:29969"/>
        <dbReference type="ChEBI" id="CHEBI:30616"/>
        <dbReference type="ChEBI" id="CHEBI:33019"/>
        <dbReference type="ChEBI" id="CHEBI:57586"/>
        <dbReference type="ChEBI" id="CHEBI:83144"/>
        <dbReference type="ChEBI" id="CHEBI:456215"/>
        <dbReference type="EC" id="6.3.4.15"/>
    </reaction>
</comment>
<gene>
    <name evidence="4" type="primary">birA</name>
    <name evidence="6" type="ORF">RWE15_22570</name>
</gene>
<feature type="DNA-binding region" description="H-T-H motif" evidence="4">
    <location>
        <begin position="22"/>
        <end position="41"/>
    </location>
</feature>
<dbReference type="InterPro" id="IPR030855">
    <property type="entry name" value="Bifunct_BirA"/>
</dbReference>
<dbReference type="SUPFAM" id="SSF46785">
    <property type="entry name" value="Winged helix' DNA-binding domain"/>
    <property type="match status" value="1"/>
</dbReference>
<keyword evidence="1 4" id="KW-0436">Ligase</keyword>
<dbReference type="PANTHER" id="PTHR12835:SF5">
    <property type="entry name" value="BIOTIN--PROTEIN LIGASE"/>
    <property type="match status" value="1"/>
</dbReference>
<dbReference type="CDD" id="cd16442">
    <property type="entry name" value="BPL"/>
    <property type="match status" value="1"/>
</dbReference>